<keyword evidence="2" id="KW-1185">Reference proteome</keyword>
<protein>
    <recommendedName>
        <fullName evidence="3">Secreted protein</fullName>
    </recommendedName>
</protein>
<gene>
    <name evidence="1" type="ORF">JYU34_001419</name>
</gene>
<dbReference type="EMBL" id="JAHIBW010000003">
    <property type="protein sequence ID" value="KAG7311985.1"/>
    <property type="molecule type" value="Genomic_DNA"/>
</dbReference>
<organism evidence="1 2">
    <name type="scientific">Plutella xylostella</name>
    <name type="common">Diamondback moth</name>
    <name type="synonym">Plutella maculipennis</name>
    <dbReference type="NCBI Taxonomy" id="51655"/>
    <lineage>
        <taxon>Eukaryota</taxon>
        <taxon>Metazoa</taxon>
        <taxon>Ecdysozoa</taxon>
        <taxon>Arthropoda</taxon>
        <taxon>Hexapoda</taxon>
        <taxon>Insecta</taxon>
        <taxon>Pterygota</taxon>
        <taxon>Neoptera</taxon>
        <taxon>Endopterygota</taxon>
        <taxon>Lepidoptera</taxon>
        <taxon>Glossata</taxon>
        <taxon>Ditrysia</taxon>
        <taxon>Yponomeutoidea</taxon>
        <taxon>Plutellidae</taxon>
        <taxon>Plutella</taxon>
    </lineage>
</organism>
<dbReference type="SUPFAM" id="SSF57567">
    <property type="entry name" value="Serine protease inhibitors"/>
    <property type="match status" value="1"/>
</dbReference>
<reference evidence="1 2" key="1">
    <citation type="submission" date="2021-06" db="EMBL/GenBank/DDBJ databases">
        <title>A haploid diamondback moth (Plutella xylostella L.) genome assembly resolves 31 chromosomes and identifies a diamide resistance mutation.</title>
        <authorList>
            <person name="Ward C.M."/>
            <person name="Perry K.D."/>
            <person name="Baker G."/>
            <person name="Powis K."/>
            <person name="Heckel D.G."/>
            <person name="Baxter S.W."/>
        </authorList>
    </citation>
    <scope>NUCLEOTIDE SEQUENCE [LARGE SCALE GENOMIC DNA]</scope>
    <source>
        <strain evidence="1 2">LV</strain>
        <tissue evidence="1">Single pupa</tissue>
    </source>
</reference>
<dbReference type="Proteomes" id="UP000823941">
    <property type="component" value="Chromosome 3"/>
</dbReference>
<evidence type="ECO:0000313" key="1">
    <source>
        <dbReference type="EMBL" id="KAG7311985.1"/>
    </source>
</evidence>
<dbReference type="InterPro" id="IPR036084">
    <property type="entry name" value="Ser_inhib-like_sf"/>
</dbReference>
<sequence length="125" mass="14452">MFYRTVTVHRNTYMFRRMIWTILTSFAILCETVAVIIKTRCPRGEAHRSCFYFRESECWTSSDMLTRSLERLRKLDHCVSACVCRSATVRAYPEGPCIPAASCKGRALADKIESLPVEWKHKPSL</sequence>
<dbReference type="Gene3D" id="2.10.25.10">
    <property type="entry name" value="Laminin"/>
    <property type="match status" value="1"/>
</dbReference>
<evidence type="ECO:0000313" key="2">
    <source>
        <dbReference type="Proteomes" id="UP000823941"/>
    </source>
</evidence>
<proteinExistence type="predicted"/>
<accession>A0ABQ7R3Y2</accession>
<comment type="caution">
    <text evidence="1">The sequence shown here is derived from an EMBL/GenBank/DDBJ whole genome shotgun (WGS) entry which is preliminary data.</text>
</comment>
<name>A0ABQ7R3Y2_PLUXY</name>
<evidence type="ECO:0008006" key="3">
    <source>
        <dbReference type="Google" id="ProtNLM"/>
    </source>
</evidence>